<reference evidence="2 3" key="1">
    <citation type="submission" date="2015-09" db="EMBL/GenBank/DDBJ databases">
        <title>Draft genome of a European isolate of the apple canker pathogen Neonectria ditissima.</title>
        <authorList>
            <person name="Gomez-Cortecero A."/>
            <person name="Harrison R.J."/>
            <person name="Armitage A.D."/>
        </authorList>
    </citation>
    <scope>NUCLEOTIDE SEQUENCE [LARGE SCALE GENOMIC DNA]</scope>
    <source>
        <strain evidence="2 3">R09/05</strain>
    </source>
</reference>
<dbReference type="AlphaFoldDB" id="A0A0P7BMA4"/>
<dbReference type="STRING" id="78410.A0A0P7BMA4"/>
<evidence type="ECO:0000256" key="1">
    <source>
        <dbReference type="SAM" id="MobiDB-lite"/>
    </source>
</evidence>
<protein>
    <submittedName>
        <fullName evidence="2">Uncharacterized protein</fullName>
    </submittedName>
</protein>
<accession>A0A0P7BMA4</accession>
<evidence type="ECO:0000313" key="3">
    <source>
        <dbReference type="Proteomes" id="UP000050424"/>
    </source>
</evidence>
<feature type="compositionally biased region" description="Basic and acidic residues" evidence="1">
    <location>
        <begin position="498"/>
        <end position="507"/>
    </location>
</feature>
<keyword evidence="3" id="KW-1185">Reference proteome</keyword>
<comment type="caution">
    <text evidence="2">The sequence shown here is derived from an EMBL/GenBank/DDBJ whole genome shotgun (WGS) entry which is preliminary data.</text>
</comment>
<dbReference type="Gene3D" id="1.10.287.1490">
    <property type="match status" value="1"/>
</dbReference>
<feature type="region of interest" description="Disordered" evidence="1">
    <location>
        <begin position="487"/>
        <end position="507"/>
    </location>
</feature>
<dbReference type="Proteomes" id="UP000050424">
    <property type="component" value="Unassembled WGS sequence"/>
</dbReference>
<gene>
    <name evidence="2" type="ORF">AK830_g4035</name>
</gene>
<dbReference type="OrthoDB" id="4332097at2759"/>
<organism evidence="2 3">
    <name type="scientific">Neonectria ditissima</name>
    <dbReference type="NCBI Taxonomy" id="78410"/>
    <lineage>
        <taxon>Eukaryota</taxon>
        <taxon>Fungi</taxon>
        <taxon>Dikarya</taxon>
        <taxon>Ascomycota</taxon>
        <taxon>Pezizomycotina</taxon>
        <taxon>Sordariomycetes</taxon>
        <taxon>Hypocreomycetidae</taxon>
        <taxon>Hypocreales</taxon>
        <taxon>Nectriaceae</taxon>
        <taxon>Neonectria</taxon>
    </lineage>
</organism>
<proteinExistence type="predicted"/>
<name>A0A0P7BMA4_9HYPO</name>
<dbReference type="EMBL" id="LKCW01000047">
    <property type="protein sequence ID" value="KPM42498.1"/>
    <property type="molecule type" value="Genomic_DNA"/>
</dbReference>
<evidence type="ECO:0000313" key="2">
    <source>
        <dbReference type="EMBL" id="KPM42498.1"/>
    </source>
</evidence>
<sequence>MFVYSGKLKWFSYGKDETFVIILPNGPVRVGDAAYLFFQWTVDAKGVKKPNCFQNLVVDKVSKTQDGNDTFTLSHHYYSWEITTEQAYGKLNVTMSNPSNAKSIMSLDRIWESKGEQSTGTVRVWTGKINWSRFASDEMAIFIVPEGFGEGKPVLSLWQWTEDGSGVKKSPSFRDAVQKLEAGAGSGVKFSYHSYYDLTCTWDDKTEKLAVHMKGPEDNKDLGEFALSALLERHSHDWNPAEPIPKKAELEVRLPQAQPSLPRILTPLPFPRTLFDVLTHTSSFVDQAGYLAKYAEVRYNALDAEIHVRTQQLDAAKSENGELKGQVKQLTDDLNVEKAKATDLEKVLGNARNEAANDKAILTKKINELEDLLREGSNHDAEDHRALEAARKAYESERAAKDDLQKRLDAALLALSELEARLKTALSQVSSLTARIADLEAQLTVEKKRSDQLRDENSILSKELSELKTKSKKLQSDLSFANNELKEAKEEMEEKDNEIEGVKRERKAAEDVRDAKELAFKDLKKKTSDRIQELEIQLHEATNA</sequence>